<evidence type="ECO:0000256" key="2">
    <source>
        <dbReference type="ARBA" id="ARBA00022605"/>
    </source>
</evidence>
<keyword evidence="7" id="KW-1185">Reference proteome</keyword>
<dbReference type="NCBIfam" id="TIGR00707">
    <property type="entry name" value="argD"/>
    <property type="match status" value="1"/>
</dbReference>
<organism evidence="6 7">
    <name type="scientific">Jutongia huaianensis</name>
    <dbReference type="NCBI Taxonomy" id="2763668"/>
    <lineage>
        <taxon>Bacteria</taxon>
        <taxon>Bacillati</taxon>
        <taxon>Bacillota</taxon>
        <taxon>Clostridia</taxon>
        <taxon>Lachnospirales</taxon>
        <taxon>Lachnospiraceae</taxon>
        <taxon>Jutongia</taxon>
    </lineage>
</organism>
<dbReference type="EC" id="2.6.1.11" evidence="5"/>
<dbReference type="InterPro" id="IPR005814">
    <property type="entry name" value="Aminotrans_3"/>
</dbReference>
<comment type="pathway">
    <text evidence="5">Amino-acid biosynthesis; L-arginine biosynthesis; N(2)-acetyl-L-ornithine from L-glutamate: step 4/4.</text>
</comment>
<feature type="binding site" evidence="5">
    <location>
        <position position="138"/>
    </location>
    <ligand>
        <name>N(2)-acetyl-L-ornithine</name>
        <dbReference type="ChEBI" id="CHEBI:57805"/>
    </ligand>
</feature>
<dbReference type="InterPro" id="IPR049704">
    <property type="entry name" value="Aminotrans_3_PPA_site"/>
</dbReference>
<dbReference type="RefSeq" id="WP_249297503.1">
    <property type="nucleotide sequence ID" value="NZ_JACRSX010000003.1"/>
</dbReference>
<accession>A0ABR7N099</accession>
<dbReference type="Gene3D" id="3.40.640.10">
    <property type="entry name" value="Type I PLP-dependent aspartate aminotransferase-like (Major domain)"/>
    <property type="match status" value="1"/>
</dbReference>
<evidence type="ECO:0000256" key="4">
    <source>
        <dbReference type="ARBA" id="ARBA00022898"/>
    </source>
</evidence>
<comment type="similarity">
    <text evidence="5">Belongs to the class-III pyridoxal-phosphate-dependent aminotransferase family. ArgD subfamily.</text>
</comment>
<feature type="binding site" evidence="5">
    <location>
        <position position="278"/>
    </location>
    <ligand>
        <name>pyridoxal 5'-phosphate</name>
        <dbReference type="ChEBI" id="CHEBI:597326"/>
    </ligand>
</feature>
<protein>
    <recommendedName>
        <fullName evidence="5">Acetylornithine aminotransferase</fullName>
        <shortName evidence="5">ACOAT</shortName>
        <ecNumber evidence="5">2.6.1.11</ecNumber>
    </recommendedName>
</protein>
<keyword evidence="4 5" id="KW-0663">Pyridoxal phosphate</keyword>
<name>A0ABR7N099_9FIRM</name>
<dbReference type="HAMAP" id="MF_01107">
    <property type="entry name" value="ArgD_aminotrans_3"/>
    <property type="match status" value="1"/>
</dbReference>
<evidence type="ECO:0000313" key="7">
    <source>
        <dbReference type="Proteomes" id="UP000606193"/>
    </source>
</evidence>
<dbReference type="Gene3D" id="3.90.1150.10">
    <property type="entry name" value="Aspartate Aminotransferase, domain 1"/>
    <property type="match status" value="1"/>
</dbReference>
<reference evidence="6 7" key="1">
    <citation type="submission" date="2020-08" db="EMBL/GenBank/DDBJ databases">
        <title>Genome public.</title>
        <authorList>
            <person name="Liu C."/>
            <person name="Sun Q."/>
        </authorList>
    </citation>
    <scope>NUCLEOTIDE SEQUENCE [LARGE SCALE GENOMIC DNA]</scope>
    <source>
        <strain evidence="6 7">NSJ-37</strain>
    </source>
</reference>
<evidence type="ECO:0000256" key="5">
    <source>
        <dbReference type="HAMAP-Rule" id="MF_01107"/>
    </source>
</evidence>
<evidence type="ECO:0000256" key="3">
    <source>
        <dbReference type="ARBA" id="ARBA00022679"/>
    </source>
</evidence>
<feature type="binding site" evidence="5">
    <location>
        <begin position="102"/>
        <end position="103"/>
    </location>
    <ligand>
        <name>pyridoxal 5'-phosphate</name>
        <dbReference type="ChEBI" id="CHEBI:597326"/>
    </ligand>
</feature>
<sequence length="395" mass="43148">MNMDIQKADQHFIHTYNRKITFVKGEGMYLIDDTGRKYLDMGAGIAVSALGYSNDEYKQALKDQVDQLIHISNLYFNEPAVKAAGYLCEASGMDRVFFTNSGAEAIEGALKLARKYVRTKTPENKGDIIAMEHSFHGRTMGALSVTGTKHYREPFEPLIGGVSFAKYNDLDSVKALITPDTCAIIMESLQGEGGIHPATEEFMKGVRALCDENGIVLILDEIQCGMGRTGEMFAFQHYGIQPDIITSAKALGCGVPVGAFAAKEEIARALVPGDHGTTYGGNPLATAAVCKVFEIFKKEHIVEHVKELTPYLREKLESLAAKHASMKEVRGIGFMQGIESDIPAGDIVGAAQEKGLILISAGTNIIRIVPPLIAEKEHIDEMCRILDEIFTEKEA</sequence>
<comment type="caution">
    <text evidence="6">The sequence shown here is derived from an EMBL/GenBank/DDBJ whole genome shotgun (WGS) entry which is preliminary data.</text>
</comment>
<dbReference type="InterPro" id="IPR015421">
    <property type="entry name" value="PyrdxlP-dep_Trfase_major"/>
</dbReference>
<dbReference type="GO" id="GO:0008483">
    <property type="term" value="F:transaminase activity"/>
    <property type="evidence" value="ECO:0007669"/>
    <property type="project" value="UniProtKB-KW"/>
</dbReference>
<comment type="cofactor">
    <cofactor evidence="5">
        <name>pyridoxal 5'-phosphate</name>
        <dbReference type="ChEBI" id="CHEBI:597326"/>
    </cofactor>
    <text evidence="5">Binds 1 pyridoxal phosphate per subunit.</text>
</comment>
<keyword evidence="1 5" id="KW-0032">Aminotransferase</keyword>
<proteinExistence type="inferred from homology"/>
<dbReference type="InterPro" id="IPR015422">
    <property type="entry name" value="PyrdxlP-dep_Trfase_small"/>
</dbReference>
<keyword evidence="2 5" id="KW-0028">Amino-acid biosynthesis</keyword>
<dbReference type="PANTHER" id="PTHR11986:SF79">
    <property type="entry name" value="ACETYLORNITHINE AMINOTRANSFERASE, MITOCHONDRIAL"/>
    <property type="match status" value="1"/>
</dbReference>
<dbReference type="SUPFAM" id="SSF53383">
    <property type="entry name" value="PLP-dependent transferases"/>
    <property type="match status" value="1"/>
</dbReference>
<evidence type="ECO:0000256" key="1">
    <source>
        <dbReference type="ARBA" id="ARBA00022576"/>
    </source>
</evidence>
<feature type="binding site" evidence="5">
    <location>
        <begin position="220"/>
        <end position="223"/>
    </location>
    <ligand>
        <name>pyridoxal 5'-phosphate</name>
        <dbReference type="ChEBI" id="CHEBI:597326"/>
    </ligand>
</feature>
<dbReference type="PROSITE" id="PS00600">
    <property type="entry name" value="AA_TRANSFER_CLASS_3"/>
    <property type="match status" value="1"/>
</dbReference>
<dbReference type="CDD" id="cd00610">
    <property type="entry name" value="OAT_like"/>
    <property type="match status" value="1"/>
</dbReference>
<dbReference type="InterPro" id="IPR004636">
    <property type="entry name" value="AcOrn/SuccOrn_fam"/>
</dbReference>
<comment type="miscellaneous">
    <text evidence="5">May also have succinyldiaminopimelate aminotransferase activity, thus carrying out the corresponding step in lysine biosynthesis.</text>
</comment>
<comment type="subunit">
    <text evidence="5">Homodimer.</text>
</comment>
<evidence type="ECO:0000313" key="6">
    <source>
        <dbReference type="EMBL" id="MBC8561909.1"/>
    </source>
</evidence>
<feature type="binding site" evidence="5">
    <location>
        <position position="135"/>
    </location>
    <ligand>
        <name>pyridoxal 5'-phosphate</name>
        <dbReference type="ChEBI" id="CHEBI:597326"/>
    </ligand>
</feature>
<keyword evidence="5" id="KW-0963">Cytoplasm</keyword>
<dbReference type="Proteomes" id="UP000606193">
    <property type="component" value="Unassembled WGS sequence"/>
</dbReference>
<dbReference type="PIRSF" id="PIRSF000521">
    <property type="entry name" value="Transaminase_4ab_Lys_Orn"/>
    <property type="match status" value="1"/>
</dbReference>
<dbReference type="InterPro" id="IPR050103">
    <property type="entry name" value="Class-III_PLP-dep_AT"/>
</dbReference>
<dbReference type="Pfam" id="PF00202">
    <property type="entry name" value="Aminotran_3"/>
    <property type="match status" value="1"/>
</dbReference>
<feature type="binding site" evidence="5">
    <location>
        <position position="277"/>
    </location>
    <ligand>
        <name>N(2)-acetyl-L-ornithine</name>
        <dbReference type="ChEBI" id="CHEBI:57805"/>
    </ligand>
</feature>
<comment type="catalytic activity">
    <reaction evidence="5">
        <text>N(2)-acetyl-L-ornithine + 2-oxoglutarate = N-acetyl-L-glutamate 5-semialdehyde + L-glutamate</text>
        <dbReference type="Rhea" id="RHEA:18049"/>
        <dbReference type="ChEBI" id="CHEBI:16810"/>
        <dbReference type="ChEBI" id="CHEBI:29123"/>
        <dbReference type="ChEBI" id="CHEBI:29985"/>
        <dbReference type="ChEBI" id="CHEBI:57805"/>
        <dbReference type="EC" id="2.6.1.11"/>
    </reaction>
</comment>
<dbReference type="EMBL" id="JACRSX010000003">
    <property type="protein sequence ID" value="MBC8561909.1"/>
    <property type="molecule type" value="Genomic_DNA"/>
</dbReference>
<gene>
    <name evidence="5" type="primary">argD</name>
    <name evidence="6" type="ORF">H8704_04560</name>
</gene>
<keyword evidence="3 5" id="KW-0808">Transferase</keyword>
<comment type="subcellular location">
    <subcellularLocation>
        <location evidence="5">Cytoplasm</location>
    </subcellularLocation>
</comment>
<feature type="modified residue" description="N6-(pyridoxal phosphate)lysine" evidence="5">
    <location>
        <position position="249"/>
    </location>
</feature>
<dbReference type="NCBIfam" id="NF002325">
    <property type="entry name" value="PRK01278.1"/>
    <property type="match status" value="1"/>
</dbReference>
<dbReference type="InterPro" id="IPR015424">
    <property type="entry name" value="PyrdxlP-dep_Trfase"/>
</dbReference>
<dbReference type="PANTHER" id="PTHR11986">
    <property type="entry name" value="AMINOTRANSFERASE CLASS III"/>
    <property type="match status" value="1"/>
</dbReference>
<keyword evidence="5" id="KW-0055">Arginine biosynthesis</keyword>